<evidence type="ECO:0000313" key="1">
    <source>
        <dbReference type="EMBL" id="PYI10445.1"/>
    </source>
</evidence>
<proteinExistence type="predicted"/>
<dbReference type="VEuPathDB" id="FungiDB:BO78DRAFT_271589"/>
<keyword evidence="2" id="KW-1185">Reference proteome</keyword>
<feature type="non-terminal residue" evidence="1">
    <location>
        <position position="197"/>
    </location>
</feature>
<dbReference type="STRING" id="1448318.A0A319ERP9"/>
<reference evidence="1 2" key="1">
    <citation type="submission" date="2018-02" db="EMBL/GenBank/DDBJ databases">
        <title>The genomes of Aspergillus section Nigri reveals drivers in fungal speciation.</title>
        <authorList>
            <consortium name="DOE Joint Genome Institute"/>
            <person name="Vesth T.C."/>
            <person name="Nybo J."/>
            <person name="Theobald S."/>
            <person name="Brandl J."/>
            <person name="Frisvad J.C."/>
            <person name="Nielsen K.F."/>
            <person name="Lyhne E.K."/>
            <person name="Kogle M.E."/>
            <person name="Kuo A."/>
            <person name="Riley R."/>
            <person name="Clum A."/>
            <person name="Nolan M."/>
            <person name="Lipzen A."/>
            <person name="Salamov A."/>
            <person name="Henrissat B."/>
            <person name="Wiebenga A."/>
            <person name="De vries R.P."/>
            <person name="Grigoriev I.V."/>
            <person name="Mortensen U.H."/>
            <person name="Andersen M.R."/>
            <person name="Baker S.E."/>
        </authorList>
    </citation>
    <scope>NUCLEOTIDE SEQUENCE [LARGE SCALE GENOMIC DNA]</scope>
    <source>
        <strain evidence="1 2">CBS 121057</strain>
    </source>
</reference>
<gene>
    <name evidence="1" type="ORF">BO78DRAFT_271589</name>
</gene>
<protein>
    <submittedName>
        <fullName evidence="1">Uncharacterized protein</fullName>
    </submittedName>
</protein>
<sequence length="197" mass="22127">PVGNIHAHIGIVLDHVLPGIKNEDSLFSLLPWGIKESGFNPTNSLIWIHNLRSYDAAFLLQQKIMPISTAEFEVPRDFNHDLVRQSRLKVIIMSGSFNPDILVPKDSPKITVDIEGFGLDFFLEINSQRITRIYAQSPISIQNLLGNKWRNSRQISLLFRFAALITGTPGIWAGFQTAAITTTEIVRLYSDERLASA</sequence>
<accession>A0A319ERP9</accession>
<evidence type="ECO:0000313" key="2">
    <source>
        <dbReference type="Proteomes" id="UP000248423"/>
    </source>
</evidence>
<dbReference type="OrthoDB" id="4486697at2759"/>
<dbReference type="EMBL" id="KZ826322">
    <property type="protein sequence ID" value="PYI10445.1"/>
    <property type="molecule type" value="Genomic_DNA"/>
</dbReference>
<name>A0A319ERP9_ASPSB</name>
<dbReference type="AlphaFoldDB" id="A0A319ERP9"/>
<dbReference type="Proteomes" id="UP000248423">
    <property type="component" value="Unassembled WGS sequence"/>
</dbReference>
<organism evidence="1 2">
    <name type="scientific">Aspergillus sclerotiicarbonarius (strain CBS 121057 / IBT 28362)</name>
    <dbReference type="NCBI Taxonomy" id="1448318"/>
    <lineage>
        <taxon>Eukaryota</taxon>
        <taxon>Fungi</taxon>
        <taxon>Dikarya</taxon>
        <taxon>Ascomycota</taxon>
        <taxon>Pezizomycotina</taxon>
        <taxon>Eurotiomycetes</taxon>
        <taxon>Eurotiomycetidae</taxon>
        <taxon>Eurotiales</taxon>
        <taxon>Aspergillaceae</taxon>
        <taxon>Aspergillus</taxon>
        <taxon>Aspergillus subgen. Circumdati</taxon>
    </lineage>
</organism>
<feature type="non-terminal residue" evidence="1">
    <location>
        <position position="1"/>
    </location>
</feature>